<organism evidence="1 2">
    <name type="scientific">Peribacillus simplex</name>
    <dbReference type="NCBI Taxonomy" id="1478"/>
    <lineage>
        <taxon>Bacteria</taxon>
        <taxon>Bacillati</taxon>
        <taxon>Bacillota</taxon>
        <taxon>Bacilli</taxon>
        <taxon>Bacillales</taxon>
        <taxon>Bacillaceae</taxon>
        <taxon>Peribacillus</taxon>
    </lineage>
</organism>
<sequence>MRNKLFLEFERVLNFNIKGESISNYWCVKIWDDFTNHSFYYENFEEIIEDWKSEQVIESLKKFEILEDFIEGLDYQKGFYYPSESNISSWIEIQTSNKQNESFRLSS</sequence>
<comment type="caution">
    <text evidence="1">The sequence shown here is derived from an EMBL/GenBank/DDBJ whole genome shotgun (WGS) entry which is preliminary data.</text>
</comment>
<proteinExistence type="predicted"/>
<dbReference type="RefSeq" id="WP_289319218.1">
    <property type="nucleotide sequence ID" value="NZ_JAUCEY010000007.1"/>
</dbReference>
<dbReference type="EMBL" id="JAUCEY010000007">
    <property type="protein sequence ID" value="MDM5451053.1"/>
    <property type="molecule type" value="Genomic_DNA"/>
</dbReference>
<dbReference type="Proteomes" id="UP001234602">
    <property type="component" value="Unassembled WGS sequence"/>
</dbReference>
<protein>
    <submittedName>
        <fullName evidence="1">Uncharacterized protein</fullName>
    </submittedName>
</protein>
<name>A0AAW7I4Z6_9BACI</name>
<accession>A0AAW7I4Z6</accession>
<evidence type="ECO:0000313" key="1">
    <source>
        <dbReference type="EMBL" id="MDM5451053.1"/>
    </source>
</evidence>
<gene>
    <name evidence="1" type="ORF">QUF89_02170</name>
</gene>
<reference evidence="1" key="1">
    <citation type="submission" date="2023-06" db="EMBL/GenBank/DDBJ databases">
        <title>Comparative genomics of Bacillaceae isolates and their secondary metabolite potential.</title>
        <authorList>
            <person name="Song L."/>
            <person name="Nielsen L.J."/>
            <person name="Mohite O."/>
            <person name="Xu X."/>
            <person name="Weber T."/>
            <person name="Kovacs A.T."/>
        </authorList>
    </citation>
    <scope>NUCLEOTIDE SEQUENCE</scope>
    <source>
        <strain evidence="1">D8_B_37</strain>
    </source>
</reference>
<dbReference type="AlphaFoldDB" id="A0AAW7I4Z6"/>
<evidence type="ECO:0000313" key="2">
    <source>
        <dbReference type="Proteomes" id="UP001234602"/>
    </source>
</evidence>